<proteinExistence type="predicted"/>
<evidence type="ECO:0000313" key="1">
    <source>
        <dbReference type="EMBL" id="KAL0282003.1"/>
    </source>
</evidence>
<gene>
    <name evidence="1" type="ORF">Sangu_2977400</name>
</gene>
<dbReference type="InterPro" id="IPR052448">
    <property type="entry name" value="DnaJ_C16_autophagy_reg"/>
</dbReference>
<dbReference type="PANTHER" id="PTHR44303:SF2">
    <property type="entry name" value="DNAJ HOMOLOG SUBFAMILY C MEMBER 16"/>
    <property type="match status" value="1"/>
</dbReference>
<protein>
    <submittedName>
        <fullName evidence="1">Uncharacterized protein</fullName>
    </submittedName>
</protein>
<dbReference type="AlphaFoldDB" id="A0AAW2IJU2"/>
<reference evidence="1" key="1">
    <citation type="submission" date="2020-06" db="EMBL/GenBank/DDBJ databases">
        <authorList>
            <person name="Li T."/>
            <person name="Hu X."/>
            <person name="Zhang T."/>
            <person name="Song X."/>
            <person name="Zhang H."/>
            <person name="Dai N."/>
            <person name="Sheng W."/>
            <person name="Hou X."/>
            <person name="Wei L."/>
        </authorList>
    </citation>
    <scope>NUCLEOTIDE SEQUENCE</scope>
    <source>
        <strain evidence="1">G01</strain>
        <tissue evidence="1">Leaf</tissue>
    </source>
</reference>
<sequence length="192" mass="21719">MAIHALEVIPRFGIVPLLLGGQARNSMKCVNNLHTGVSDICLKIMRRVQHKLSNDGKTDVADQETLSTPAALALKQKRLTFAWLDGEAQHRYCFFHIHSQDSYETCGPRKSPTDAPRLFIVRYERNPNSEKVDTSKQANNVFHSLFHTEVDPVSTLVAKYNGSSEISEVRILYKLCALQSLCLCNNFNFCRH</sequence>
<name>A0AAW2IJU2_9LAMI</name>
<dbReference type="PANTHER" id="PTHR44303">
    <property type="entry name" value="DNAJ HOMOLOG SUBFAMILY C MEMBER 16"/>
    <property type="match status" value="1"/>
</dbReference>
<comment type="caution">
    <text evidence="1">The sequence shown here is derived from an EMBL/GenBank/DDBJ whole genome shotgun (WGS) entry which is preliminary data.</text>
</comment>
<organism evidence="1">
    <name type="scientific">Sesamum angustifolium</name>
    <dbReference type="NCBI Taxonomy" id="2727405"/>
    <lineage>
        <taxon>Eukaryota</taxon>
        <taxon>Viridiplantae</taxon>
        <taxon>Streptophyta</taxon>
        <taxon>Embryophyta</taxon>
        <taxon>Tracheophyta</taxon>
        <taxon>Spermatophyta</taxon>
        <taxon>Magnoliopsida</taxon>
        <taxon>eudicotyledons</taxon>
        <taxon>Gunneridae</taxon>
        <taxon>Pentapetalae</taxon>
        <taxon>asterids</taxon>
        <taxon>lamiids</taxon>
        <taxon>Lamiales</taxon>
        <taxon>Pedaliaceae</taxon>
        <taxon>Sesamum</taxon>
    </lineage>
</organism>
<dbReference type="EMBL" id="JACGWK010001858">
    <property type="protein sequence ID" value="KAL0282003.1"/>
    <property type="molecule type" value="Genomic_DNA"/>
</dbReference>
<reference evidence="1" key="2">
    <citation type="journal article" date="2024" name="Plant">
        <title>Genomic evolution and insights into agronomic trait innovations of Sesamum species.</title>
        <authorList>
            <person name="Miao H."/>
            <person name="Wang L."/>
            <person name="Qu L."/>
            <person name="Liu H."/>
            <person name="Sun Y."/>
            <person name="Le M."/>
            <person name="Wang Q."/>
            <person name="Wei S."/>
            <person name="Zheng Y."/>
            <person name="Lin W."/>
            <person name="Duan Y."/>
            <person name="Cao H."/>
            <person name="Xiong S."/>
            <person name="Wang X."/>
            <person name="Wei L."/>
            <person name="Li C."/>
            <person name="Ma Q."/>
            <person name="Ju M."/>
            <person name="Zhao R."/>
            <person name="Li G."/>
            <person name="Mu C."/>
            <person name="Tian Q."/>
            <person name="Mei H."/>
            <person name="Zhang T."/>
            <person name="Gao T."/>
            <person name="Zhang H."/>
        </authorList>
    </citation>
    <scope>NUCLEOTIDE SEQUENCE</scope>
    <source>
        <strain evidence="1">G01</strain>
    </source>
</reference>
<accession>A0AAW2IJU2</accession>